<name>A0A9X1QJB8_9BACT</name>
<evidence type="ECO:0000256" key="6">
    <source>
        <dbReference type="ARBA" id="ARBA00023136"/>
    </source>
</evidence>
<dbReference type="InterPro" id="IPR050833">
    <property type="entry name" value="Poly_Biosynth_Transport"/>
</dbReference>
<sequence length="488" mass="54333">MSNSKSQVIKGVFWSGLQLVINQSLTFAIRLVLAKILFPEQFGVVGMATVFTGFVQVLNDIGIGAALIQRKDQNLRNAHFHTAFWTGVLWSTSLYLLISFGLSGFVASYYNEPILKDLIPVLSLGILSSPINLVHKAQLTKQMNFKKMAFIDNIANVTSGVISLILAFAGFGIWSLAFNSVASIVIAMPLYFWATKWTPKFIWETLAFKEIFGFGMLTTLTSIVNYIIGNIDYLIIGKLLNATLLGSYTLAFVLTDTFRNRLTTVMNTVLYPLYGKKQNDSSAVKRYYLKVIEYNCIIIYPIMLYFVVFSGPFIYQVFGSKWVDTIDPLKILAGSVLFSMMVNSNTVLIRGLGFAKLELQLQVVKALIFLPSLAFGIYYGGINGAAWAVLANKVFAVLLAQYTFNKLLSLKISSMEFCKALATPVLATLGSAVVAYTLLWYDTNYIVAAVIIILVYAALIWLRMKSEILATIRDFRKVKEQPELIIGA</sequence>
<dbReference type="Pfam" id="PF13440">
    <property type="entry name" value="Polysacc_synt_3"/>
    <property type="match status" value="1"/>
</dbReference>
<evidence type="ECO:0000256" key="7">
    <source>
        <dbReference type="SAM" id="Phobius"/>
    </source>
</evidence>
<feature type="transmembrane region" description="Helical" evidence="7">
    <location>
        <begin position="149"/>
        <end position="170"/>
    </location>
</feature>
<feature type="transmembrane region" description="Helical" evidence="7">
    <location>
        <begin position="417"/>
        <end position="439"/>
    </location>
</feature>
<feature type="transmembrane region" description="Helical" evidence="7">
    <location>
        <begin position="80"/>
        <end position="106"/>
    </location>
</feature>
<comment type="caution">
    <text evidence="8">The sequence shown here is derived from an EMBL/GenBank/DDBJ whole genome shotgun (WGS) entry which is preliminary data.</text>
</comment>
<feature type="transmembrane region" description="Helical" evidence="7">
    <location>
        <begin position="118"/>
        <end position="137"/>
    </location>
</feature>
<comment type="similarity">
    <text evidence="2">Belongs to the polysaccharide synthase family.</text>
</comment>
<comment type="subcellular location">
    <subcellularLocation>
        <location evidence="1">Cell membrane</location>
        <topology evidence="1">Multi-pass membrane protein</topology>
    </subcellularLocation>
</comment>
<keyword evidence="5 7" id="KW-1133">Transmembrane helix</keyword>
<reference evidence="8" key="1">
    <citation type="submission" date="2022-01" db="EMBL/GenBank/DDBJ databases">
        <title>Novel species in genus Dyadobacter.</title>
        <authorList>
            <person name="Ma C."/>
        </authorList>
    </citation>
    <scope>NUCLEOTIDE SEQUENCE</scope>
    <source>
        <strain evidence="8">CY357</strain>
    </source>
</reference>
<keyword evidence="3" id="KW-1003">Cell membrane</keyword>
<feature type="transmembrane region" description="Helical" evidence="7">
    <location>
        <begin position="176"/>
        <end position="194"/>
    </location>
</feature>
<protein>
    <submittedName>
        <fullName evidence="8">Lipopolysaccharide biosynthesis protein</fullName>
    </submittedName>
</protein>
<feature type="transmembrane region" description="Helical" evidence="7">
    <location>
        <begin position="445"/>
        <end position="462"/>
    </location>
</feature>
<evidence type="ECO:0000256" key="1">
    <source>
        <dbReference type="ARBA" id="ARBA00004651"/>
    </source>
</evidence>
<feature type="transmembrane region" description="Helical" evidence="7">
    <location>
        <begin position="44"/>
        <end position="68"/>
    </location>
</feature>
<feature type="transmembrane region" description="Helical" evidence="7">
    <location>
        <begin position="206"/>
        <end position="228"/>
    </location>
</feature>
<proteinExistence type="inferred from homology"/>
<organism evidence="8 9">
    <name type="scientific">Dyadobacter chenhuakuii</name>
    <dbReference type="NCBI Taxonomy" id="2909339"/>
    <lineage>
        <taxon>Bacteria</taxon>
        <taxon>Pseudomonadati</taxon>
        <taxon>Bacteroidota</taxon>
        <taxon>Cytophagia</taxon>
        <taxon>Cytophagales</taxon>
        <taxon>Spirosomataceae</taxon>
        <taxon>Dyadobacter</taxon>
    </lineage>
</organism>
<gene>
    <name evidence="8" type="ORF">L0661_24530</name>
</gene>
<accession>A0A9X1QJB8</accession>
<evidence type="ECO:0000256" key="4">
    <source>
        <dbReference type="ARBA" id="ARBA00022692"/>
    </source>
</evidence>
<dbReference type="AlphaFoldDB" id="A0A9X1QJB8"/>
<dbReference type="Proteomes" id="UP001139411">
    <property type="component" value="Unassembled WGS sequence"/>
</dbReference>
<dbReference type="GO" id="GO:0005886">
    <property type="term" value="C:plasma membrane"/>
    <property type="evidence" value="ECO:0007669"/>
    <property type="project" value="UniProtKB-SubCell"/>
</dbReference>
<feature type="transmembrane region" description="Helical" evidence="7">
    <location>
        <begin position="330"/>
        <end position="349"/>
    </location>
</feature>
<dbReference type="RefSeq" id="WP_235179653.1">
    <property type="nucleotide sequence ID" value="NZ_JAKFFV010000021.1"/>
</dbReference>
<feature type="transmembrane region" description="Helical" evidence="7">
    <location>
        <begin position="234"/>
        <end position="254"/>
    </location>
</feature>
<feature type="transmembrane region" description="Helical" evidence="7">
    <location>
        <begin position="12"/>
        <end position="38"/>
    </location>
</feature>
<evidence type="ECO:0000313" key="8">
    <source>
        <dbReference type="EMBL" id="MCF2501507.1"/>
    </source>
</evidence>
<evidence type="ECO:0000256" key="2">
    <source>
        <dbReference type="ARBA" id="ARBA00007430"/>
    </source>
</evidence>
<dbReference type="PANTHER" id="PTHR30250">
    <property type="entry name" value="PST FAMILY PREDICTED COLANIC ACID TRANSPORTER"/>
    <property type="match status" value="1"/>
</dbReference>
<evidence type="ECO:0000256" key="5">
    <source>
        <dbReference type="ARBA" id="ARBA00022989"/>
    </source>
</evidence>
<feature type="transmembrane region" description="Helical" evidence="7">
    <location>
        <begin position="361"/>
        <end position="379"/>
    </location>
</feature>
<feature type="transmembrane region" description="Helical" evidence="7">
    <location>
        <begin position="294"/>
        <end position="318"/>
    </location>
</feature>
<evidence type="ECO:0000256" key="3">
    <source>
        <dbReference type="ARBA" id="ARBA00022475"/>
    </source>
</evidence>
<evidence type="ECO:0000313" key="9">
    <source>
        <dbReference type="Proteomes" id="UP001139411"/>
    </source>
</evidence>
<dbReference type="CDD" id="cd13127">
    <property type="entry name" value="MATE_tuaB_like"/>
    <property type="match status" value="1"/>
</dbReference>
<keyword evidence="6 7" id="KW-0472">Membrane</keyword>
<dbReference type="EMBL" id="JAKFFV010000021">
    <property type="protein sequence ID" value="MCF2501507.1"/>
    <property type="molecule type" value="Genomic_DNA"/>
</dbReference>
<keyword evidence="4 7" id="KW-0812">Transmembrane</keyword>
<dbReference type="PANTHER" id="PTHR30250:SF10">
    <property type="entry name" value="LIPOPOLYSACCHARIDE BIOSYNTHESIS PROTEIN WZXC"/>
    <property type="match status" value="1"/>
</dbReference>